<protein>
    <submittedName>
        <fullName evidence="2">Uncharacterized protein</fullName>
    </submittedName>
</protein>
<accession>B8AE68</accession>
<keyword evidence="3" id="KW-1185">Reference proteome</keyword>
<dbReference type="EMBL" id="CM000127">
    <property type="protein sequence ID" value="EEC72741.1"/>
    <property type="molecule type" value="Genomic_DNA"/>
</dbReference>
<sequence length="53" mass="5592">MSLLLLLLPPLALGSLAGGDQRRKEPWIATIYPGDGGRNPPVSPARDRPGTEA</sequence>
<evidence type="ECO:0000256" key="1">
    <source>
        <dbReference type="SAM" id="MobiDB-lite"/>
    </source>
</evidence>
<dbReference type="HOGENOM" id="CLU_3072052_0_0_1"/>
<reference evidence="2 3" key="1">
    <citation type="journal article" date="2005" name="PLoS Biol.">
        <title>The genomes of Oryza sativa: a history of duplications.</title>
        <authorList>
            <person name="Yu J."/>
            <person name="Wang J."/>
            <person name="Lin W."/>
            <person name="Li S."/>
            <person name="Li H."/>
            <person name="Zhou J."/>
            <person name="Ni P."/>
            <person name="Dong W."/>
            <person name="Hu S."/>
            <person name="Zeng C."/>
            <person name="Zhang J."/>
            <person name="Zhang Y."/>
            <person name="Li R."/>
            <person name="Xu Z."/>
            <person name="Li S."/>
            <person name="Li X."/>
            <person name="Zheng H."/>
            <person name="Cong L."/>
            <person name="Lin L."/>
            <person name="Yin J."/>
            <person name="Geng J."/>
            <person name="Li G."/>
            <person name="Shi J."/>
            <person name="Liu J."/>
            <person name="Lv H."/>
            <person name="Li J."/>
            <person name="Wang J."/>
            <person name="Deng Y."/>
            <person name="Ran L."/>
            <person name="Shi X."/>
            <person name="Wang X."/>
            <person name="Wu Q."/>
            <person name="Li C."/>
            <person name="Ren X."/>
            <person name="Wang J."/>
            <person name="Wang X."/>
            <person name="Li D."/>
            <person name="Liu D."/>
            <person name="Zhang X."/>
            <person name="Ji Z."/>
            <person name="Zhao W."/>
            <person name="Sun Y."/>
            <person name="Zhang Z."/>
            <person name="Bao J."/>
            <person name="Han Y."/>
            <person name="Dong L."/>
            <person name="Ji J."/>
            <person name="Chen P."/>
            <person name="Wu S."/>
            <person name="Liu J."/>
            <person name="Xiao Y."/>
            <person name="Bu D."/>
            <person name="Tan J."/>
            <person name="Yang L."/>
            <person name="Ye C."/>
            <person name="Zhang J."/>
            <person name="Xu J."/>
            <person name="Zhou Y."/>
            <person name="Yu Y."/>
            <person name="Zhang B."/>
            <person name="Zhuang S."/>
            <person name="Wei H."/>
            <person name="Liu B."/>
            <person name="Lei M."/>
            <person name="Yu H."/>
            <person name="Li Y."/>
            <person name="Xu H."/>
            <person name="Wei S."/>
            <person name="He X."/>
            <person name="Fang L."/>
            <person name="Zhang Z."/>
            <person name="Zhang Y."/>
            <person name="Huang X."/>
            <person name="Su Z."/>
            <person name="Tong W."/>
            <person name="Li J."/>
            <person name="Tong Z."/>
            <person name="Li S."/>
            <person name="Ye J."/>
            <person name="Wang L."/>
            <person name="Fang L."/>
            <person name="Lei T."/>
            <person name="Chen C."/>
            <person name="Chen H."/>
            <person name="Xu Z."/>
            <person name="Li H."/>
            <person name="Huang H."/>
            <person name="Zhang F."/>
            <person name="Xu H."/>
            <person name="Li N."/>
            <person name="Zhao C."/>
            <person name="Li S."/>
            <person name="Dong L."/>
            <person name="Huang Y."/>
            <person name="Li L."/>
            <person name="Xi Y."/>
            <person name="Qi Q."/>
            <person name="Li W."/>
            <person name="Zhang B."/>
            <person name="Hu W."/>
            <person name="Zhang Y."/>
            <person name="Tian X."/>
            <person name="Jiao Y."/>
            <person name="Liang X."/>
            <person name="Jin J."/>
            <person name="Gao L."/>
            <person name="Zheng W."/>
            <person name="Hao B."/>
            <person name="Liu S."/>
            <person name="Wang W."/>
            <person name="Yuan L."/>
            <person name="Cao M."/>
            <person name="McDermott J."/>
            <person name="Samudrala R."/>
            <person name="Wang J."/>
            <person name="Wong G.K."/>
            <person name="Yang H."/>
        </authorList>
    </citation>
    <scope>NUCLEOTIDE SEQUENCE [LARGE SCALE GENOMIC DNA]</scope>
    <source>
        <strain evidence="3">cv. 93-11</strain>
    </source>
</reference>
<evidence type="ECO:0000313" key="2">
    <source>
        <dbReference type="EMBL" id="EEC72741.1"/>
    </source>
</evidence>
<dbReference type="AlphaFoldDB" id="B8AE68"/>
<gene>
    <name evidence="2" type="ORF">OsI_06365</name>
</gene>
<proteinExistence type="predicted"/>
<dbReference type="Proteomes" id="UP000007015">
    <property type="component" value="Chromosome 2"/>
</dbReference>
<dbReference type="Gramene" id="BGIOSGA007784-TA">
    <property type="protein sequence ID" value="BGIOSGA007784-PA"/>
    <property type="gene ID" value="BGIOSGA007784"/>
</dbReference>
<name>B8AE68_ORYSI</name>
<evidence type="ECO:0000313" key="3">
    <source>
        <dbReference type="Proteomes" id="UP000007015"/>
    </source>
</evidence>
<organism evidence="2 3">
    <name type="scientific">Oryza sativa subsp. indica</name>
    <name type="common">Rice</name>
    <dbReference type="NCBI Taxonomy" id="39946"/>
    <lineage>
        <taxon>Eukaryota</taxon>
        <taxon>Viridiplantae</taxon>
        <taxon>Streptophyta</taxon>
        <taxon>Embryophyta</taxon>
        <taxon>Tracheophyta</taxon>
        <taxon>Spermatophyta</taxon>
        <taxon>Magnoliopsida</taxon>
        <taxon>Liliopsida</taxon>
        <taxon>Poales</taxon>
        <taxon>Poaceae</taxon>
        <taxon>BOP clade</taxon>
        <taxon>Oryzoideae</taxon>
        <taxon>Oryzeae</taxon>
        <taxon>Oryzinae</taxon>
        <taxon>Oryza</taxon>
        <taxon>Oryza sativa</taxon>
    </lineage>
</organism>
<feature type="region of interest" description="Disordered" evidence="1">
    <location>
        <begin position="30"/>
        <end position="53"/>
    </location>
</feature>